<name>A0AAV2NEA4_9HYME</name>
<dbReference type="EMBL" id="OZ034836">
    <property type="protein sequence ID" value="CAL1678047.1"/>
    <property type="molecule type" value="Genomic_DNA"/>
</dbReference>
<feature type="compositionally biased region" description="Basic and acidic residues" evidence="1">
    <location>
        <begin position="20"/>
        <end position="29"/>
    </location>
</feature>
<accession>A0AAV2NEA4</accession>
<keyword evidence="3" id="KW-1185">Reference proteome</keyword>
<feature type="region of interest" description="Disordered" evidence="1">
    <location>
        <begin position="80"/>
        <end position="99"/>
    </location>
</feature>
<reference evidence="2" key="1">
    <citation type="submission" date="2024-04" db="EMBL/GenBank/DDBJ databases">
        <authorList>
            <consortium name="Molecular Ecology Group"/>
        </authorList>
    </citation>
    <scope>NUCLEOTIDE SEQUENCE</scope>
</reference>
<evidence type="ECO:0000256" key="1">
    <source>
        <dbReference type="SAM" id="MobiDB-lite"/>
    </source>
</evidence>
<gene>
    <name evidence="2" type="ORF">LPLAT_LOCUS3957</name>
</gene>
<evidence type="ECO:0000313" key="2">
    <source>
        <dbReference type="EMBL" id="CAL1678047.1"/>
    </source>
</evidence>
<protein>
    <submittedName>
        <fullName evidence="2">Uncharacterized protein</fullName>
    </submittedName>
</protein>
<sequence length="99" mass="10763">MRICVYLPACPCSKEQGGGGEEKGYASRERRNKNTMTKGAAYTMALMTLCQMEPHPEPGTVGLSDTPLIFRLASVSPSTVRRDTATKKRHGIFSPDATT</sequence>
<dbReference type="Proteomes" id="UP001497644">
    <property type="component" value="Chromosome 13"/>
</dbReference>
<organism evidence="2 3">
    <name type="scientific">Lasius platythorax</name>
    <dbReference type="NCBI Taxonomy" id="488582"/>
    <lineage>
        <taxon>Eukaryota</taxon>
        <taxon>Metazoa</taxon>
        <taxon>Ecdysozoa</taxon>
        <taxon>Arthropoda</taxon>
        <taxon>Hexapoda</taxon>
        <taxon>Insecta</taxon>
        <taxon>Pterygota</taxon>
        <taxon>Neoptera</taxon>
        <taxon>Endopterygota</taxon>
        <taxon>Hymenoptera</taxon>
        <taxon>Apocrita</taxon>
        <taxon>Aculeata</taxon>
        <taxon>Formicoidea</taxon>
        <taxon>Formicidae</taxon>
        <taxon>Formicinae</taxon>
        <taxon>Lasius</taxon>
        <taxon>Lasius</taxon>
    </lineage>
</organism>
<dbReference type="AlphaFoldDB" id="A0AAV2NEA4"/>
<proteinExistence type="predicted"/>
<feature type="region of interest" description="Disordered" evidence="1">
    <location>
        <begin position="14"/>
        <end position="34"/>
    </location>
</feature>
<evidence type="ECO:0000313" key="3">
    <source>
        <dbReference type="Proteomes" id="UP001497644"/>
    </source>
</evidence>